<dbReference type="AlphaFoldDB" id="A0A557XRZ6"/>
<gene>
    <name evidence="1" type="ORF">FPZ47_13425</name>
</gene>
<accession>A0A557XRZ6</accession>
<proteinExistence type="predicted"/>
<dbReference type="OrthoDB" id="4733078at2"/>
<evidence type="ECO:0000313" key="2">
    <source>
        <dbReference type="Proteomes" id="UP000320513"/>
    </source>
</evidence>
<dbReference type="EMBL" id="VMQU01000049">
    <property type="protein sequence ID" value="TVS88715.1"/>
    <property type="molecule type" value="Genomic_DNA"/>
</dbReference>
<sequence>MASTVGGPHLVTDSDADALAWQFMHSDYADDIYADLPLDRRLDGFLRRQGLGRLTEDGDAHNLILNRVMACIGVRA</sequence>
<organism evidence="1 2">
    <name type="scientific">Mycobacterium helveticum</name>
    <dbReference type="NCBI Taxonomy" id="2592811"/>
    <lineage>
        <taxon>Bacteria</taxon>
        <taxon>Bacillati</taxon>
        <taxon>Actinomycetota</taxon>
        <taxon>Actinomycetes</taxon>
        <taxon>Mycobacteriales</taxon>
        <taxon>Mycobacteriaceae</taxon>
        <taxon>Mycobacterium</taxon>
    </lineage>
</organism>
<dbReference type="Proteomes" id="UP000320513">
    <property type="component" value="Unassembled WGS sequence"/>
</dbReference>
<dbReference type="RefSeq" id="WP_144951983.1">
    <property type="nucleotide sequence ID" value="NZ_VMQU01000049.1"/>
</dbReference>
<reference evidence="1 2" key="1">
    <citation type="submission" date="2019-07" db="EMBL/GenBank/DDBJ databases">
        <title>New Mycobacterium species.</title>
        <authorList>
            <person name="Tortoli E."/>
            <person name="Ghielmetti G."/>
            <person name="Friedel U."/>
            <person name="Trovato A."/>
        </authorList>
    </citation>
    <scope>NUCLEOTIDE SEQUENCE [LARGE SCALE GENOMIC DNA]</scope>
    <source>
        <strain evidence="1 2">16-83</strain>
    </source>
</reference>
<name>A0A557XRZ6_9MYCO</name>
<evidence type="ECO:0000313" key="1">
    <source>
        <dbReference type="EMBL" id="TVS88715.1"/>
    </source>
</evidence>
<protein>
    <submittedName>
        <fullName evidence="1">Uncharacterized protein</fullName>
    </submittedName>
</protein>
<keyword evidence="2" id="KW-1185">Reference proteome</keyword>
<comment type="caution">
    <text evidence="1">The sequence shown here is derived from an EMBL/GenBank/DDBJ whole genome shotgun (WGS) entry which is preliminary data.</text>
</comment>